<dbReference type="InterPro" id="IPR051218">
    <property type="entry name" value="Sec_MonoDiacylglyc_Lipase"/>
</dbReference>
<dbReference type="PANTHER" id="PTHR45856:SF24">
    <property type="entry name" value="FUNGAL LIPASE-LIKE DOMAIN-CONTAINING PROTEIN"/>
    <property type="match status" value="1"/>
</dbReference>
<sequence>MVEISPKVASEIASLAYQIETTPKRLRPLPATKSHFKFNLTNVHQGTSGGFFWRETTGFVLIGQGHSQTHKGDHVIAIRGTASLADALTDATCHSKNSDTGSAVHTGFQNTFASFRDNLSQYMRQPEVQKSTGAIHCIGHSLGGALATLVADWIKVEFNKTVYLYTFGCPRVGKKDFAIKSSARIDKIFRCVHGADPVPKIPVWPFHHAPINGVEYVSDRAQGINLGAHSMDASPGYINTANKNDWHHIYSQKAGSLSQRVVLNYNNRLQTTYSTHWADKLAAALMTLMIDGGAAGTVASLQVMGASVGTVYDLMALSVVKIANMAGYEEQVRGMLGHMLVFAGKYSAIPIELTYKFIRWVFDITLGRLTKAAKMALKAT</sequence>
<dbReference type="SUPFAM" id="SSF53474">
    <property type="entry name" value="alpha/beta-Hydrolases"/>
    <property type="match status" value="1"/>
</dbReference>
<dbReference type="InterPro" id="IPR002921">
    <property type="entry name" value="Fungal_lipase-type"/>
</dbReference>
<protein>
    <submittedName>
        <fullName evidence="2">Lipase family protein</fullName>
    </submittedName>
</protein>
<evidence type="ECO:0000259" key="1">
    <source>
        <dbReference type="Pfam" id="PF01764"/>
    </source>
</evidence>
<dbReference type="CDD" id="cd00519">
    <property type="entry name" value="Lipase_3"/>
    <property type="match status" value="1"/>
</dbReference>
<accession>A0ABS9X3T8</accession>
<dbReference type="RefSeq" id="WP_242287388.1">
    <property type="nucleotide sequence ID" value="NZ_JAKKSL010000003.1"/>
</dbReference>
<dbReference type="Gene3D" id="3.40.50.1820">
    <property type="entry name" value="alpha/beta hydrolase"/>
    <property type="match status" value="1"/>
</dbReference>
<gene>
    <name evidence="2" type="ORF">L3081_17865</name>
</gene>
<dbReference type="EMBL" id="JAKKSL010000003">
    <property type="protein sequence ID" value="MCI2284915.1"/>
    <property type="molecule type" value="Genomic_DNA"/>
</dbReference>
<evidence type="ECO:0000313" key="2">
    <source>
        <dbReference type="EMBL" id="MCI2284915.1"/>
    </source>
</evidence>
<dbReference type="Pfam" id="PF01764">
    <property type="entry name" value="Lipase_3"/>
    <property type="match status" value="1"/>
</dbReference>
<organism evidence="2 3">
    <name type="scientific">Colwellia maritima</name>
    <dbReference type="NCBI Taxonomy" id="2912588"/>
    <lineage>
        <taxon>Bacteria</taxon>
        <taxon>Pseudomonadati</taxon>
        <taxon>Pseudomonadota</taxon>
        <taxon>Gammaproteobacteria</taxon>
        <taxon>Alteromonadales</taxon>
        <taxon>Colwelliaceae</taxon>
        <taxon>Colwellia</taxon>
    </lineage>
</organism>
<dbReference type="Proteomes" id="UP001139646">
    <property type="component" value="Unassembled WGS sequence"/>
</dbReference>
<proteinExistence type="predicted"/>
<name>A0ABS9X3T8_9GAMM</name>
<reference evidence="2" key="1">
    <citation type="submission" date="2022-01" db="EMBL/GenBank/DDBJ databases">
        <title>Colwellia maritima, isolated from seawater.</title>
        <authorList>
            <person name="Kristyanto S."/>
            <person name="Jung J."/>
            <person name="Jeon C.O."/>
        </authorList>
    </citation>
    <scope>NUCLEOTIDE SEQUENCE</scope>
    <source>
        <strain evidence="2">MSW7</strain>
    </source>
</reference>
<evidence type="ECO:0000313" key="3">
    <source>
        <dbReference type="Proteomes" id="UP001139646"/>
    </source>
</evidence>
<feature type="domain" description="Fungal lipase-type" evidence="1">
    <location>
        <begin position="75"/>
        <end position="204"/>
    </location>
</feature>
<comment type="caution">
    <text evidence="2">The sequence shown here is derived from an EMBL/GenBank/DDBJ whole genome shotgun (WGS) entry which is preliminary data.</text>
</comment>
<dbReference type="InterPro" id="IPR029058">
    <property type="entry name" value="AB_hydrolase_fold"/>
</dbReference>
<dbReference type="PANTHER" id="PTHR45856">
    <property type="entry name" value="ALPHA/BETA-HYDROLASES SUPERFAMILY PROTEIN"/>
    <property type="match status" value="1"/>
</dbReference>
<keyword evidence="3" id="KW-1185">Reference proteome</keyword>